<dbReference type="GO" id="GO:0016024">
    <property type="term" value="P:CDP-diacylglycerol biosynthetic process"/>
    <property type="evidence" value="ECO:0007669"/>
    <property type="project" value="TreeGrafter"/>
</dbReference>
<comment type="catalytic activity">
    <reaction evidence="1">
        <text>a 1,2-diacyl-sn-glycero-3-phosphate + CTP + H(+) = a CDP-1,2-diacyl-sn-glycerol + diphosphate</text>
        <dbReference type="Rhea" id="RHEA:16229"/>
        <dbReference type="ChEBI" id="CHEBI:15378"/>
        <dbReference type="ChEBI" id="CHEBI:33019"/>
        <dbReference type="ChEBI" id="CHEBI:37563"/>
        <dbReference type="ChEBI" id="CHEBI:58332"/>
        <dbReference type="ChEBI" id="CHEBI:58608"/>
        <dbReference type="EC" id="2.7.7.41"/>
    </reaction>
</comment>
<evidence type="ECO:0000256" key="6">
    <source>
        <dbReference type="ARBA" id="ARBA00012487"/>
    </source>
</evidence>
<keyword evidence="13 25" id="KW-1133">Transmembrane helix</keyword>
<evidence type="ECO:0000256" key="11">
    <source>
        <dbReference type="ARBA" id="ARBA00022692"/>
    </source>
</evidence>
<evidence type="ECO:0000256" key="16">
    <source>
        <dbReference type="ARBA" id="ARBA00023209"/>
    </source>
</evidence>
<evidence type="ECO:0000256" key="9">
    <source>
        <dbReference type="ARBA" id="ARBA00022516"/>
    </source>
</evidence>
<name>A0A4R6VNX6_9PSEU</name>
<evidence type="ECO:0000256" key="18">
    <source>
        <dbReference type="ARBA" id="ARBA00029893"/>
    </source>
</evidence>
<keyword evidence="12 26" id="KW-0548">Nucleotidyltransferase</keyword>
<dbReference type="OrthoDB" id="9799199at2"/>
<evidence type="ECO:0000256" key="17">
    <source>
        <dbReference type="ARBA" id="ARBA00023264"/>
    </source>
</evidence>
<dbReference type="GO" id="GO:0005886">
    <property type="term" value="C:plasma membrane"/>
    <property type="evidence" value="ECO:0007669"/>
    <property type="project" value="UniProtKB-SubCell"/>
</dbReference>
<dbReference type="EC" id="2.7.7.41" evidence="6"/>
<dbReference type="PANTHER" id="PTHR46382">
    <property type="entry name" value="PHOSPHATIDATE CYTIDYLYLTRANSFERASE"/>
    <property type="match status" value="1"/>
</dbReference>
<organism evidence="26 27">
    <name type="scientific">Actinomycetospora succinea</name>
    <dbReference type="NCBI Taxonomy" id="663603"/>
    <lineage>
        <taxon>Bacteria</taxon>
        <taxon>Bacillati</taxon>
        <taxon>Actinomycetota</taxon>
        <taxon>Actinomycetes</taxon>
        <taxon>Pseudonocardiales</taxon>
        <taxon>Pseudonocardiaceae</taxon>
        <taxon>Actinomycetospora</taxon>
    </lineage>
</organism>
<dbReference type="GO" id="GO:0004605">
    <property type="term" value="F:phosphatidate cytidylyltransferase activity"/>
    <property type="evidence" value="ECO:0007669"/>
    <property type="project" value="UniProtKB-EC"/>
</dbReference>
<evidence type="ECO:0000256" key="13">
    <source>
        <dbReference type="ARBA" id="ARBA00022989"/>
    </source>
</evidence>
<sequence>MPSSASRPRRPDAGVAATAAGSPATPAEEDTPDKPAEKKSSRAGRNLPVAIGVGLAMGAVILVALLTVRQAWIGIVAVSAVIGTWELFGALHRGAGIRLSRVPVLVGGQAMIWLAWPFGTEGILGALLVTVLGCFLWRMRLGAAGFVRDVGASMLVLCWVPLCMAFGSMLVVPADGTARVLTFLIVVICSDTGGYALGALFGKHPMAPKVSPKKSWEGLAGSLIAGSTGACLCVALLLDDHWWYGLVVGPLLVGTAVTGDLVESLIKRDLGIKDMGSTIPGHGGLMERLDSLVTSAPMAWLLLLVLVPVHVT</sequence>
<evidence type="ECO:0000256" key="3">
    <source>
        <dbReference type="ARBA" id="ARBA00005119"/>
    </source>
</evidence>
<comment type="similarity">
    <text evidence="5">Belongs to the CDS family.</text>
</comment>
<dbReference type="EMBL" id="SNYO01000001">
    <property type="protein sequence ID" value="TDQ65589.1"/>
    <property type="molecule type" value="Genomic_DNA"/>
</dbReference>
<evidence type="ECO:0000256" key="19">
    <source>
        <dbReference type="ARBA" id="ARBA00031825"/>
    </source>
</evidence>
<evidence type="ECO:0000256" key="12">
    <source>
        <dbReference type="ARBA" id="ARBA00022695"/>
    </source>
</evidence>
<evidence type="ECO:0000256" key="14">
    <source>
        <dbReference type="ARBA" id="ARBA00023098"/>
    </source>
</evidence>
<feature type="region of interest" description="Disordered" evidence="24">
    <location>
        <begin position="1"/>
        <end position="42"/>
    </location>
</feature>
<feature type="transmembrane region" description="Helical" evidence="25">
    <location>
        <begin position="292"/>
        <end position="311"/>
    </location>
</feature>
<evidence type="ECO:0000256" key="22">
    <source>
        <dbReference type="ARBA" id="ARBA00032743"/>
    </source>
</evidence>
<reference evidence="26 27" key="1">
    <citation type="submission" date="2019-03" db="EMBL/GenBank/DDBJ databases">
        <title>Genomic Encyclopedia of Type Strains, Phase IV (KMG-IV): sequencing the most valuable type-strain genomes for metagenomic binning, comparative biology and taxonomic classification.</title>
        <authorList>
            <person name="Goeker M."/>
        </authorList>
    </citation>
    <scope>NUCLEOTIDE SEQUENCE [LARGE SCALE GENOMIC DNA]</scope>
    <source>
        <strain evidence="26 27">DSM 45775</strain>
    </source>
</reference>
<evidence type="ECO:0000313" key="27">
    <source>
        <dbReference type="Proteomes" id="UP000295705"/>
    </source>
</evidence>
<comment type="caution">
    <text evidence="26">The sequence shown here is derived from an EMBL/GenBank/DDBJ whole genome shotgun (WGS) entry which is preliminary data.</text>
</comment>
<dbReference type="Proteomes" id="UP000295705">
    <property type="component" value="Unassembled WGS sequence"/>
</dbReference>
<dbReference type="AlphaFoldDB" id="A0A4R6VNX6"/>
<evidence type="ECO:0000256" key="23">
    <source>
        <dbReference type="ARBA" id="ARBA00033406"/>
    </source>
</evidence>
<feature type="transmembrane region" description="Helical" evidence="25">
    <location>
        <begin position="47"/>
        <end position="66"/>
    </location>
</feature>
<comment type="subcellular location">
    <subcellularLocation>
        <location evidence="2">Cell membrane</location>
        <topology evidence="2">Multi-pass membrane protein</topology>
    </subcellularLocation>
</comment>
<evidence type="ECO:0000256" key="15">
    <source>
        <dbReference type="ARBA" id="ARBA00023136"/>
    </source>
</evidence>
<feature type="compositionally biased region" description="Low complexity" evidence="24">
    <location>
        <begin position="13"/>
        <end position="26"/>
    </location>
</feature>
<feature type="transmembrane region" description="Helical" evidence="25">
    <location>
        <begin position="244"/>
        <end position="266"/>
    </location>
</feature>
<comment type="pathway">
    <text evidence="3">Phospholipid metabolism; CDP-diacylglycerol biosynthesis; CDP-diacylglycerol from sn-glycerol 3-phosphate: step 3/3.</text>
</comment>
<comment type="pathway">
    <text evidence="4">Lipid metabolism.</text>
</comment>
<dbReference type="RefSeq" id="WP_133824924.1">
    <property type="nucleotide sequence ID" value="NZ_BAABHR010000063.1"/>
</dbReference>
<feature type="transmembrane region" description="Helical" evidence="25">
    <location>
        <begin position="122"/>
        <end position="139"/>
    </location>
</feature>
<protein>
    <recommendedName>
        <fullName evidence="7">Phosphatidate cytidylyltransferase</fullName>
        <ecNumber evidence="6">2.7.7.41</ecNumber>
    </recommendedName>
    <alternativeName>
        <fullName evidence="20">CDP-DAG synthase</fullName>
    </alternativeName>
    <alternativeName>
        <fullName evidence="22">CDP-DG synthase</fullName>
    </alternativeName>
    <alternativeName>
        <fullName evidence="18">CDP-diacylglycerol synthase</fullName>
    </alternativeName>
    <alternativeName>
        <fullName evidence="21">CDP-diglyceride pyrophosphorylase</fullName>
    </alternativeName>
    <alternativeName>
        <fullName evidence="23">CDP-diglyceride synthase</fullName>
    </alternativeName>
    <alternativeName>
        <fullName evidence="19">CTP:phosphatidate cytidylyltransferase</fullName>
    </alternativeName>
</protein>
<keyword evidence="15 25" id="KW-0472">Membrane</keyword>
<evidence type="ECO:0000256" key="24">
    <source>
        <dbReference type="SAM" id="MobiDB-lite"/>
    </source>
</evidence>
<keyword evidence="17" id="KW-1208">Phospholipid metabolism</keyword>
<evidence type="ECO:0000256" key="2">
    <source>
        <dbReference type="ARBA" id="ARBA00004651"/>
    </source>
</evidence>
<evidence type="ECO:0000256" key="25">
    <source>
        <dbReference type="SAM" id="Phobius"/>
    </source>
</evidence>
<evidence type="ECO:0000256" key="21">
    <source>
        <dbReference type="ARBA" id="ARBA00032396"/>
    </source>
</evidence>
<feature type="transmembrane region" description="Helical" evidence="25">
    <location>
        <begin position="151"/>
        <end position="172"/>
    </location>
</feature>
<proteinExistence type="inferred from homology"/>
<keyword evidence="11 25" id="KW-0812">Transmembrane</keyword>
<feature type="transmembrane region" description="Helical" evidence="25">
    <location>
        <begin position="219"/>
        <end position="238"/>
    </location>
</feature>
<evidence type="ECO:0000256" key="8">
    <source>
        <dbReference type="ARBA" id="ARBA00022475"/>
    </source>
</evidence>
<evidence type="ECO:0000256" key="1">
    <source>
        <dbReference type="ARBA" id="ARBA00001698"/>
    </source>
</evidence>
<evidence type="ECO:0000256" key="4">
    <source>
        <dbReference type="ARBA" id="ARBA00005189"/>
    </source>
</evidence>
<keyword evidence="16" id="KW-0594">Phospholipid biosynthesis</keyword>
<keyword evidence="9" id="KW-0444">Lipid biosynthesis</keyword>
<evidence type="ECO:0000256" key="5">
    <source>
        <dbReference type="ARBA" id="ARBA00010185"/>
    </source>
</evidence>
<evidence type="ECO:0000313" key="26">
    <source>
        <dbReference type="EMBL" id="TDQ65589.1"/>
    </source>
</evidence>
<feature type="transmembrane region" description="Helical" evidence="25">
    <location>
        <begin position="72"/>
        <end position="91"/>
    </location>
</feature>
<keyword evidence="8" id="KW-1003">Cell membrane</keyword>
<evidence type="ECO:0000256" key="20">
    <source>
        <dbReference type="ARBA" id="ARBA00032253"/>
    </source>
</evidence>
<keyword evidence="14" id="KW-0443">Lipid metabolism</keyword>
<evidence type="ECO:0000256" key="7">
    <source>
        <dbReference type="ARBA" id="ARBA00019373"/>
    </source>
</evidence>
<accession>A0A4R6VNX6</accession>
<evidence type="ECO:0000256" key="10">
    <source>
        <dbReference type="ARBA" id="ARBA00022679"/>
    </source>
</evidence>
<gene>
    <name evidence="26" type="ORF">EV188_101841</name>
</gene>
<dbReference type="PANTHER" id="PTHR46382:SF1">
    <property type="entry name" value="PHOSPHATIDATE CYTIDYLYLTRANSFERASE"/>
    <property type="match status" value="1"/>
</dbReference>
<keyword evidence="27" id="KW-1185">Reference proteome</keyword>
<dbReference type="Pfam" id="PF01148">
    <property type="entry name" value="CTP_transf_1"/>
    <property type="match status" value="1"/>
</dbReference>
<feature type="transmembrane region" description="Helical" evidence="25">
    <location>
        <begin position="178"/>
        <end position="198"/>
    </location>
</feature>
<keyword evidence="10 26" id="KW-0808">Transferase</keyword>